<proteinExistence type="inferred from homology"/>
<evidence type="ECO:0000313" key="8">
    <source>
        <dbReference type="EMBL" id="KAK6926272.1"/>
    </source>
</evidence>
<comment type="caution">
    <text evidence="8">The sequence shown here is derived from an EMBL/GenBank/DDBJ whole genome shotgun (WGS) entry which is preliminary data.</text>
</comment>
<accession>A0AAN8VBF8</accession>
<feature type="transmembrane region" description="Helical" evidence="7">
    <location>
        <begin position="198"/>
        <end position="219"/>
    </location>
</feature>
<keyword evidence="9" id="KW-1185">Reference proteome</keyword>
<feature type="transmembrane region" description="Helical" evidence="7">
    <location>
        <begin position="146"/>
        <end position="168"/>
    </location>
</feature>
<name>A0AAN8VBF8_9MAGN</name>
<evidence type="ECO:0000256" key="1">
    <source>
        <dbReference type="ARBA" id="ARBA00004141"/>
    </source>
</evidence>
<evidence type="ECO:0000256" key="3">
    <source>
        <dbReference type="ARBA" id="ARBA00022692"/>
    </source>
</evidence>
<sequence length="225" mass="25422">MGVVVLNFECSWILLWRLEKFPYSLVLLNTSALATVLIYSNYLVNAFTALLWINPFAELLINKNISGSKGGHAEKLVGYVGLKNSEFENFRLSCLLISGLLQILTLRSKLQMYMNEALLSWYQRLHASKVPDLDFSGAKVFLHNHYMCLAVLQFFVPPVLVLSSLGLSQIDGNLFGNLYWVCCVLPCSAFVKQMGLFVAWWIIIVSVVFTSANLITYRLGFLYVS</sequence>
<dbReference type="PANTHER" id="PTHR13624">
    <property type="entry name" value="RE42071P"/>
    <property type="match status" value="1"/>
</dbReference>
<dbReference type="PANTHER" id="PTHR13624:SF6">
    <property type="entry name" value="EMEI"/>
    <property type="match status" value="1"/>
</dbReference>
<keyword evidence="6" id="KW-0325">Glycoprotein</keyword>
<dbReference type="Proteomes" id="UP001370490">
    <property type="component" value="Unassembled WGS sequence"/>
</dbReference>
<keyword evidence="4 7" id="KW-1133">Transmembrane helix</keyword>
<evidence type="ECO:0000256" key="5">
    <source>
        <dbReference type="ARBA" id="ARBA00023136"/>
    </source>
</evidence>
<dbReference type="AlphaFoldDB" id="A0AAN8VBF8"/>
<comment type="similarity">
    <text evidence="2">Belongs to the TMEM161 family.</text>
</comment>
<keyword evidence="5 7" id="KW-0472">Membrane</keyword>
<evidence type="ECO:0000256" key="4">
    <source>
        <dbReference type="ARBA" id="ARBA00022989"/>
    </source>
</evidence>
<evidence type="ECO:0000256" key="2">
    <source>
        <dbReference type="ARBA" id="ARBA00009706"/>
    </source>
</evidence>
<dbReference type="GO" id="GO:0016020">
    <property type="term" value="C:membrane"/>
    <property type="evidence" value="ECO:0007669"/>
    <property type="project" value="UniProtKB-SubCell"/>
</dbReference>
<evidence type="ECO:0000256" key="7">
    <source>
        <dbReference type="SAM" id="Phobius"/>
    </source>
</evidence>
<gene>
    <name evidence="8" type="ORF">RJ641_007991</name>
</gene>
<feature type="transmembrane region" description="Helical" evidence="7">
    <location>
        <begin position="21"/>
        <end position="42"/>
    </location>
</feature>
<evidence type="ECO:0000313" key="9">
    <source>
        <dbReference type="Proteomes" id="UP001370490"/>
    </source>
</evidence>
<dbReference type="Pfam" id="PF10268">
    <property type="entry name" value="Tmemb_161AB"/>
    <property type="match status" value="1"/>
</dbReference>
<keyword evidence="3 7" id="KW-0812">Transmembrane</keyword>
<dbReference type="InterPro" id="IPR019395">
    <property type="entry name" value="Transmembrane_161A/B"/>
</dbReference>
<protein>
    <submittedName>
        <fullName evidence="8">Transmembrane protein 161A/B</fullName>
    </submittedName>
</protein>
<comment type="subcellular location">
    <subcellularLocation>
        <location evidence="1">Membrane</location>
        <topology evidence="1">Multi-pass membrane protein</topology>
    </subcellularLocation>
</comment>
<dbReference type="EMBL" id="JBAMMX010000015">
    <property type="protein sequence ID" value="KAK6926272.1"/>
    <property type="molecule type" value="Genomic_DNA"/>
</dbReference>
<organism evidence="8 9">
    <name type="scientific">Dillenia turbinata</name>
    <dbReference type="NCBI Taxonomy" id="194707"/>
    <lineage>
        <taxon>Eukaryota</taxon>
        <taxon>Viridiplantae</taxon>
        <taxon>Streptophyta</taxon>
        <taxon>Embryophyta</taxon>
        <taxon>Tracheophyta</taxon>
        <taxon>Spermatophyta</taxon>
        <taxon>Magnoliopsida</taxon>
        <taxon>eudicotyledons</taxon>
        <taxon>Gunneridae</taxon>
        <taxon>Pentapetalae</taxon>
        <taxon>Dilleniales</taxon>
        <taxon>Dilleniaceae</taxon>
        <taxon>Dillenia</taxon>
    </lineage>
</organism>
<evidence type="ECO:0000256" key="6">
    <source>
        <dbReference type="ARBA" id="ARBA00023180"/>
    </source>
</evidence>
<reference evidence="8 9" key="1">
    <citation type="submission" date="2023-12" db="EMBL/GenBank/DDBJ databases">
        <title>A high-quality genome assembly for Dillenia turbinata (Dilleniales).</title>
        <authorList>
            <person name="Chanderbali A."/>
        </authorList>
    </citation>
    <scope>NUCLEOTIDE SEQUENCE [LARGE SCALE GENOMIC DNA]</scope>
    <source>
        <strain evidence="8">LSX21</strain>
        <tissue evidence="8">Leaf</tissue>
    </source>
</reference>